<feature type="region of interest" description="Disordered" evidence="2">
    <location>
        <begin position="21"/>
        <end position="59"/>
    </location>
</feature>
<feature type="compositionally biased region" description="Basic and acidic residues" evidence="2">
    <location>
        <begin position="47"/>
        <end position="59"/>
    </location>
</feature>
<organism evidence="3">
    <name type="scientific">Lotharella globosa</name>
    <dbReference type="NCBI Taxonomy" id="91324"/>
    <lineage>
        <taxon>Eukaryota</taxon>
        <taxon>Sar</taxon>
        <taxon>Rhizaria</taxon>
        <taxon>Cercozoa</taxon>
        <taxon>Chlorarachniophyceae</taxon>
        <taxon>Lotharella</taxon>
    </lineage>
</organism>
<dbReference type="EMBL" id="HBIV01000350">
    <property type="protein sequence ID" value="CAE0643572.1"/>
    <property type="molecule type" value="Transcribed_RNA"/>
</dbReference>
<gene>
    <name evidence="3" type="ORF">LGLO00237_LOCUS252</name>
</gene>
<reference evidence="3" key="1">
    <citation type="submission" date="2021-01" db="EMBL/GenBank/DDBJ databases">
        <authorList>
            <person name="Corre E."/>
            <person name="Pelletier E."/>
            <person name="Niang G."/>
            <person name="Scheremetjew M."/>
            <person name="Finn R."/>
            <person name="Kale V."/>
            <person name="Holt S."/>
            <person name="Cochrane G."/>
            <person name="Meng A."/>
            <person name="Brown T."/>
            <person name="Cohen L."/>
        </authorList>
    </citation>
    <scope>NUCLEOTIDE SEQUENCE</scope>
    <source>
        <strain evidence="3">CCCM811</strain>
    </source>
</reference>
<protein>
    <submittedName>
        <fullName evidence="3">Uncharacterized protein</fullName>
    </submittedName>
</protein>
<proteinExistence type="inferred from homology"/>
<dbReference type="PANTHER" id="PTHR28584:SF1">
    <property type="entry name" value="PROTEIN FAM228B"/>
    <property type="match status" value="1"/>
</dbReference>
<evidence type="ECO:0000256" key="1">
    <source>
        <dbReference type="ARBA" id="ARBA00007753"/>
    </source>
</evidence>
<dbReference type="PANTHER" id="PTHR28584">
    <property type="entry name" value="FAMILY WITH SEQUENCE SIMILARITY 228 MEMBER A"/>
    <property type="match status" value="1"/>
</dbReference>
<accession>A0A7S4DDW9</accession>
<dbReference type="InterPro" id="IPR040046">
    <property type="entry name" value="FAM228"/>
</dbReference>
<sequence>MDAEGQVRVYSSKLLEELIADDKEDEQDLAPVRKKKKGSQLSRAAKRMLEKREQMRQQDERQQLEIHKRFEETRQKIEQEEERRFQRQMETVENTMDFLDTRVRPMLALTQETKLRKKKELFDEWSHEVYEPIYGQIANHLGSLTSEEIGARKRALFNEFIKTSNQKRVFRDIVKEEDYDPLKAHRHAGKYKTRHLKDPLKKNHAAAAAEAAIQQKDEAKDKTRLMMAIPSWSRFNDTTVGRLEHKKLPIPDKRYGPGNMGQDQYNVSKCQHLVKAEFFAGGKKSFAKMQKSNLPGLSTAWGT</sequence>
<evidence type="ECO:0000313" key="3">
    <source>
        <dbReference type="EMBL" id="CAE0643572.1"/>
    </source>
</evidence>
<evidence type="ECO:0000256" key="2">
    <source>
        <dbReference type="SAM" id="MobiDB-lite"/>
    </source>
</evidence>
<dbReference type="AlphaFoldDB" id="A0A7S4DDW9"/>
<comment type="similarity">
    <text evidence="1">Belongs to the FAM228 family.</text>
</comment>
<name>A0A7S4DDW9_9EUKA</name>